<evidence type="ECO:0000313" key="1">
    <source>
        <dbReference type="EMBL" id="BAK61814.1"/>
    </source>
</evidence>
<reference evidence="1" key="1">
    <citation type="journal article" date="2011" name="Plant Sci.">
        <title>Characterization of genomic sequence showing strong association with polyembryony among diverse Citrus species and cultivars, and its synteny with Vitis and Populus.</title>
        <authorList>
            <person name="Nakano M."/>
            <person name="Shimada T."/>
            <person name="Endo T."/>
            <person name="Fujii H."/>
            <person name="Nesumi H."/>
            <person name="Kita M."/>
            <person name="Ebina M."/>
            <person name="Shimizu T."/>
            <person name="Omura M."/>
        </authorList>
    </citation>
    <scope>NUCLEOTIDE SEQUENCE</scope>
</reference>
<protein>
    <submittedName>
        <fullName evidence="1">Uncharacterized protein ORF02</fullName>
    </submittedName>
</protein>
<sequence length="58" mass="6246">MAKRKINLIIAKARLSLPIVAYGAAVGLRSSHHGWQQSLATTVTFAEVEQPLATVIAF</sequence>
<accession>F8WL69</accession>
<proteinExistence type="predicted"/>
<organism evidence="1">
    <name type="scientific">Citrus unshiu</name>
    <name type="common">Satsuma mandarin</name>
    <name type="synonym">Citrus nobilis var. unshiu</name>
    <dbReference type="NCBI Taxonomy" id="55188"/>
    <lineage>
        <taxon>Eukaryota</taxon>
        <taxon>Viridiplantae</taxon>
        <taxon>Streptophyta</taxon>
        <taxon>Embryophyta</taxon>
        <taxon>Tracheophyta</taxon>
        <taxon>Spermatophyta</taxon>
        <taxon>Magnoliopsida</taxon>
        <taxon>eudicotyledons</taxon>
        <taxon>Gunneridae</taxon>
        <taxon>Pentapetalae</taxon>
        <taxon>rosids</taxon>
        <taxon>malvids</taxon>
        <taxon>Sapindales</taxon>
        <taxon>Rutaceae</taxon>
        <taxon>Aurantioideae</taxon>
        <taxon>Citrus</taxon>
    </lineage>
</organism>
<dbReference type="AlphaFoldDB" id="F8WL69"/>
<gene>
    <name evidence="1" type="primary">ORF02</name>
</gene>
<dbReference type="EMBL" id="AB573149">
    <property type="protein sequence ID" value="BAK61814.1"/>
    <property type="molecule type" value="Genomic_DNA"/>
</dbReference>
<name>F8WL69_CITUN</name>